<keyword evidence="4" id="KW-1185">Reference proteome</keyword>
<organism evidence="3 4">
    <name type="scientific">Paramicrobacterium chengjingii</name>
    <dbReference type="NCBI Taxonomy" id="2769067"/>
    <lineage>
        <taxon>Bacteria</taxon>
        <taxon>Bacillati</taxon>
        <taxon>Actinomycetota</taxon>
        <taxon>Actinomycetes</taxon>
        <taxon>Micrococcales</taxon>
        <taxon>Microbacteriaceae</taxon>
        <taxon>Paramicrobacterium</taxon>
    </lineage>
</organism>
<proteinExistence type="predicted"/>
<dbReference type="Proteomes" id="UP000662814">
    <property type="component" value="Chromosome"/>
</dbReference>
<keyword evidence="1" id="KW-0560">Oxidoreductase</keyword>
<dbReference type="RefSeq" id="WP_166985096.1">
    <property type="nucleotide sequence ID" value="NZ_CP061169.1"/>
</dbReference>
<dbReference type="Gene3D" id="3.30.70.2450">
    <property type="match status" value="1"/>
</dbReference>
<reference evidence="3 4" key="1">
    <citation type="submission" date="2020-12" db="EMBL/GenBank/DDBJ databases">
        <title>Microbacterium sp. HY060.</title>
        <authorList>
            <person name="Zhou J."/>
        </authorList>
    </citation>
    <scope>NUCLEOTIDE SEQUENCE [LARGE SCALE GENOMIC DNA]</scope>
    <source>
        <strain evidence="3 4">HY60</strain>
    </source>
</reference>
<dbReference type="InterPro" id="IPR036188">
    <property type="entry name" value="FAD/NAD-bd_sf"/>
</dbReference>
<dbReference type="PANTHER" id="PTHR43476">
    <property type="entry name" value="3-(3-HYDROXY-PHENYL)PROPIONATE/3-HYDROXYCINNAMIC ACID HYDROXYLASE"/>
    <property type="match status" value="1"/>
</dbReference>
<dbReference type="PANTHER" id="PTHR43476:SF3">
    <property type="entry name" value="FAD-BINDING MONOOXYGENASE"/>
    <property type="match status" value="1"/>
</dbReference>
<dbReference type="InterPro" id="IPR002938">
    <property type="entry name" value="FAD-bd"/>
</dbReference>
<evidence type="ECO:0000259" key="2">
    <source>
        <dbReference type="Pfam" id="PF01494"/>
    </source>
</evidence>
<name>A0ABX6YKL2_9MICO</name>
<dbReference type="Pfam" id="PF01494">
    <property type="entry name" value="FAD_binding_3"/>
    <property type="match status" value="1"/>
</dbReference>
<keyword evidence="3" id="KW-0503">Monooxygenase</keyword>
<dbReference type="EMBL" id="CP061169">
    <property type="protein sequence ID" value="QPZ38941.1"/>
    <property type="molecule type" value="Genomic_DNA"/>
</dbReference>
<evidence type="ECO:0000313" key="4">
    <source>
        <dbReference type="Proteomes" id="UP000662814"/>
    </source>
</evidence>
<accession>A0ABX6YKL2</accession>
<dbReference type="Gene3D" id="3.50.50.60">
    <property type="entry name" value="FAD/NAD(P)-binding domain"/>
    <property type="match status" value="1"/>
</dbReference>
<protein>
    <submittedName>
        <fullName evidence="3">FAD-dependent monooxygenase</fullName>
    </submittedName>
</protein>
<dbReference type="SUPFAM" id="SSF51905">
    <property type="entry name" value="FAD/NAD(P)-binding domain"/>
    <property type="match status" value="1"/>
</dbReference>
<sequence>MPDVVVVGGGPIGVLIAALLQRSGVETSVYESRDAISRRPRAVGIHPPAVTVLRHLGLALPGARSIKRGEARDHASVLGAMNFDPPVLMHPQHLLQAELDAHVRHLRRGTPVLGVDNGAHSARVHVPGESVSARIVIAADGVDSSIRAETDAVWRRRAGSGRYLMADVDDDSELGDAAVLWFAQRGVVESFPLPSSRRRWVARAAVGTDLAQLVRERTGVRLPRTSAEATSSFRAAQHLADRWIHGRIVLLGDAAHEISPIGGQGMNLGILDAAALVPQVLSALDGGSDVLDVWQRERKQRARQAMAQAAFNMSVGTPIPAPFQPVKNLAIRGLARGPVSRGLAQAFTMTRL</sequence>
<evidence type="ECO:0000256" key="1">
    <source>
        <dbReference type="ARBA" id="ARBA00023002"/>
    </source>
</evidence>
<gene>
    <name evidence="3" type="ORF">HCR76_02225</name>
</gene>
<feature type="domain" description="FAD-binding" evidence="2">
    <location>
        <begin position="3"/>
        <end position="308"/>
    </location>
</feature>
<evidence type="ECO:0000313" key="3">
    <source>
        <dbReference type="EMBL" id="QPZ38941.1"/>
    </source>
</evidence>
<dbReference type="GO" id="GO:0004497">
    <property type="term" value="F:monooxygenase activity"/>
    <property type="evidence" value="ECO:0007669"/>
    <property type="project" value="UniProtKB-KW"/>
</dbReference>
<dbReference type="PRINTS" id="PR00420">
    <property type="entry name" value="RNGMNOXGNASE"/>
</dbReference>
<dbReference type="InterPro" id="IPR050631">
    <property type="entry name" value="PheA/TfdB_FAD_monoxygenase"/>
</dbReference>